<dbReference type="Proteomes" id="UP000027195">
    <property type="component" value="Unassembled WGS sequence"/>
</dbReference>
<dbReference type="GO" id="GO:0003723">
    <property type="term" value="F:RNA binding"/>
    <property type="evidence" value="ECO:0007669"/>
    <property type="project" value="UniProtKB-UniRule"/>
</dbReference>
<evidence type="ECO:0000313" key="4">
    <source>
        <dbReference type="Proteomes" id="UP000027195"/>
    </source>
</evidence>
<keyword evidence="4" id="KW-1185">Reference proteome</keyword>
<keyword evidence="1" id="KW-0694">RNA-binding</keyword>
<gene>
    <name evidence="3" type="ORF">BOTBODRAFT_628353</name>
</gene>
<evidence type="ECO:0000256" key="1">
    <source>
        <dbReference type="PROSITE-ProRule" id="PRU00266"/>
    </source>
</evidence>
<dbReference type="EMBL" id="KL198036">
    <property type="protein sequence ID" value="KDQ14607.1"/>
    <property type="molecule type" value="Genomic_DNA"/>
</dbReference>
<organism evidence="3 4">
    <name type="scientific">Botryobasidium botryosum (strain FD-172 SS1)</name>
    <dbReference type="NCBI Taxonomy" id="930990"/>
    <lineage>
        <taxon>Eukaryota</taxon>
        <taxon>Fungi</taxon>
        <taxon>Dikarya</taxon>
        <taxon>Basidiomycota</taxon>
        <taxon>Agaricomycotina</taxon>
        <taxon>Agaricomycetes</taxon>
        <taxon>Cantharellales</taxon>
        <taxon>Botryobasidiaceae</taxon>
        <taxon>Botryobasidium</taxon>
    </lineage>
</organism>
<evidence type="ECO:0000313" key="3">
    <source>
        <dbReference type="EMBL" id="KDQ14607.1"/>
    </source>
</evidence>
<dbReference type="InParanoid" id="A0A067MRV6"/>
<sequence length="210" mass="23702">MRMDVALRVRRYDKHTPIERDSTNVHITVSLGINLKLYGAIALGLLQVDNDVSTSDDIAITTINGSSHYVYILHGVSSRLMVARPVHGAAREPSVLDGKMLYLKWRGLIPQSHPLQYSYLLLHALAYITAAHIEMDSAEHPDSSLNILEKYAQQFQPRWELKWRVATFDIDYAVACIVNGRAFYGRGKDHDEAKEAAATEALKYFNIKGY</sequence>
<dbReference type="SUPFAM" id="SSF54768">
    <property type="entry name" value="dsRNA-binding domain-like"/>
    <property type="match status" value="1"/>
</dbReference>
<dbReference type="InterPro" id="IPR014720">
    <property type="entry name" value="dsRBD_dom"/>
</dbReference>
<reference evidence="4" key="1">
    <citation type="journal article" date="2014" name="Proc. Natl. Acad. Sci. U.S.A.">
        <title>Extensive sampling of basidiomycete genomes demonstrates inadequacy of the white-rot/brown-rot paradigm for wood decay fungi.</title>
        <authorList>
            <person name="Riley R."/>
            <person name="Salamov A.A."/>
            <person name="Brown D.W."/>
            <person name="Nagy L.G."/>
            <person name="Floudas D."/>
            <person name="Held B.W."/>
            <person name="Levasseur A."/>
            <person name="Lombard V."/>
            <person name="Morin E."/>
            <person name="Otillar R."/>
            <person name="Lindquist E.A."/>
            <person name="Sun H."/>
            <person name="LaButti K.M."/>
            <person name="Schmutz J."/>
            <person name="Jabbour D."/>
            <person name="Luo H."/>
            <person name="Baker S.E."/>
            <person name="Pisabarro A.G."/>
            <person name="Walton J.D."/>
            <person name="Blanchette R.A."/>
            <person name="Henrissat B."/>
            <person name="Martin F."/>
            <person name="Cullen D."/>
            <person name="Hibbett D.S."/>
            <person name="Grigoriev I.V."/>
        </authorList>
    </citation>
    <scope>NUCLEOTIDE SEQUENCE [LARGE SCALE GENOMIC DNA]</scope>
    <source>
        <strain evidence="4">FD-172 SS1</strain>
    </source>
</reference>
<evidence type="ECO:0000259" key="2">
    <source>
        <dbReference type="PROSITE" id="PS50137"/>
    </source>
</evidence>
<feature type="domain" description="DRBM" evidence="2">
    <location>
        <begin position="143"/>
        <end position="207"/>
    </location>
</feature>
<accession>A0A067MRV6</accession>
<protein>
    <recommendedName>
        <fullName evidence="2">DRBM domain-containing protein</fullName>
    </recommendedName>
</protein>
<proteinExistence type="predicted"/>
<dbReference type="HOGENOM" id="CLU_1309922_0_0_1"/>
<dbReference type="AlphaFoldDB" id="A0A067MRV6"/>
<name>A0A067MRV6_BOTB1</name>
<dbReference type="Gene3D" id="3.30.160.20">
    <property type="match status" value="1"/>
</dbReference>
<dbReference type="PROSITE" id="PS50137">
    <property type="entry name" value="DS_RBD"/>
    <property type="match status" value="1"/>
</dbReference>